<feature type="domain" description="DJ-1/PfpI" evidence="1">
    <location>
        <begin position="15"/>
        <end position="164"/>
    </location>
</feature>
<dbReference type="Pfam" id="PF01965">
    <property type="entry name" value="DJ-1_PfpI"/>
    <property type="match status" value="1"/>
</dbReference>
<dbReference type="STRING" id="86259.A0A4Z1NG34"/>
<dbReference type="Gene3D" id="3.40.50.880">
    <property type="match status" value="1"/>
</dbReference>
<dbReference type="Proteomes" id="UP000298493">
    <property type="component" value="Unassembled WGS sequence"/>
</dbReference>
<dbReference type="InterPro" id="IPR029062">
    <property type="entry name" value="Class_I_gatase-like"/>
</dbReference>
<organism evidence="2 3">
    <name type="scientific">Venturia nashicola</name>
    <dbReference type="NCBI Taxonomy" id="86259"/>
    <lineage>
        <taxon>Eukaryota</taxon>
        <taxon>Fungi</taxon>
        <taxon>Dikarya</taxon>
        <taxon>Ascomycota</taxon>
        <taxon>Pezizomycotina</taxon>
        <taxon>Dothideomycetes</taxon>
        <taxon>Pleosporomycetidae</taxon>
        <taxon>Venturiales</taxon>
        <taxon>Venturiaceae</taxon>
        <taxon>Venturia</taxon>
    </lineage>
</organism>
<protein>
    <recommendedName>
        <fullName evidence="1">DJ-1/PfpI domain-containing protein</fullName>
    </recommendedName>
</protein>
<comment type="caution">
    <text evidence="2">The sequence shown here is derived from an EMBL/GenBank/DDBJ whole genome shotgun (WGS) entry which is preliminary data.</text>
</comment>
<dbReference type="OrthoDB" id="543156at2759"/>
<name>A0A4Z1NG34_9PEZI</name>
<dbReference type="EMBL" id="SNSC02000026">
    <property type="protein sequence ID" value="TID13444.1"/>
    <property type="molecule type" value="Genomic_DNA"/>
</dbReference>
<keyword evidence="3" id="KW-1185">Reference proteome</keyword>
<evidence type="ECO:0000259" key="1">
    <source>
        <dbReference type="Pfam" id="PF01965"/>
    </source>
</evidence>
<dbReference type="InterPro" id="IPR052158">
    <property type="entry name" value="INH-QAR"/>
</dbReference>
<dbReference type="SUPFAM" id="SSF52317">
    <property type="entry name" value="Class I glutamine amidotransferase-like"/>
    <property type="match status" value="1"/>
</dbReference>
<gene>
    <name evidence="2" type="ORF">E6O75_ATG11360</name>
</gene>
<evidence type="ECO:0000313" key="3">
    <source>
        <dbReference type="Proteomes" id="UP000298493"/>
    </source>
</evidence>
<accession>A0A4Z1NG34</accession>
<sequence>MSAVQDPRDINEPLQVLFPLHDDFDTLDFVGPMEMFSHALHDQKNKETKAFNITVAAAKPAVKSAQGLTVKADIDLEDAVEDIEKWDIIVIPGGGIESLLKANAQPMNLIKEYVKLQESDPSKERTLFSVCTGSLLLAQAGILQGLAATTHPDYYLKLELACQEAARKGNLERTDVMEERYVVNNARFDLGDKWEENPFILDSRPDPVRRKSSARKGSESYKLSKRRESLVKRATMRLGGMRVITSGGVTAGMDAALYLVAALVSIDAANEVSRITQFQWQKGVTCEGIDV</sequence>
<dbReference type="InterPro" id="IPR002818">
    <property type="entry name" value="DJ-1/PfpI"/>
</dbReference>
<dbReference type="PANTHER" id="PTHR43130:SF3">
    <property type="entry name" value="HTH-TYPE TRANSCRIPTIONAL REGULATOR RV1931C"/>
    <property type="match status" value="1"/>
</dbReference>
<reference evidence="2 3" key="1">
    <citation type="submission" date="2019-04" db="EMBL/GenBank/DDBJ databases">
        <title>High contiguity whole genome sequence and gene annotation resource for two Venturia nashicola isolates.</title>
        <authorList>
            <person name="Prokchorchik M."/>
            <person name="Won K."/>
            <person name="Lee Y."/>
            <person name="Choi E.D."/>
            <person name="Segonzac C."/>
            <person name="Sohn K.H."/>
        </authorList>
    </citation>
    <scope>NUCLEOTIDE SEQUENCE [LARGE SCALE GENOMIC DNA]</scope>
    <source>
        <strain evidence="2 3">PRI2</strain>
    </source>
</reference>
<dbReference type="PANTHER" id="PTHR43130">
    <property type="entry name" value="ARAC-FAMILY TRANSCRIPTIONAL REGULATOR"/>
    <property type="match status" value="1"/>
</dbReference>
<evidence type="ECO:0000313" key="2">
    <source>
        <dbReference type="EMBL" id="TID13444.1"/>
    </source>
</evidence>
<proteinExistence type="predicted"/>
<dbReference type="AlphaFoldDB" id="A0A4Z1NG34"/>